<gene>
    <name evidence="7" type="ORF">AMSG_03555</name>
</gene>
<dbReference type="GO" id="GO:0005737">
    <property type="term" value="C:cytoplasm"/>
    <property type="evidence" value="ECO:0007669"/>
    <property type="project" value="TreeGrafter"/>
</dbReference>
<protein>
    <submittedName>
        <fullName evidence="7">Annexin A7</fullName>
    </submittedName>
</protein>
<dbReference type="OMA" id="YHETHES"/>
<evidence type="ECO:0000256" key="1">
    <source>
        <dbReference type="ARBA" id="ARBA00007831"/>
    </source>
</evidence>
<dbReference type="PANTHER" id="PTHR10502">
    <property type="entry name" value="ANNEXIN"/>
    <property type="match status" value="1"/>
</dbReference>
<proteinExistence type="inferred from homology"/>
<keyword evidence="8" id="KW-1185">Reference proteome</keyword>
<evidence type="ECO:0000256" key="6">
    <source>
        <dbReference type="SAM" id="MobiDB-lite"/>
    </source>
</evidence>
<feature type="region of interest" description="Disordered" evidence="6">
    <location>
        <begin position="1"/>
        <end position="66"/>
    </location>
</feature>
<dbReference type="SMART" id="SM00335">
    <property type="entry name" value="ANX"/>
    <property type="match status" value="8"/>
</dbReference>
<comment type="similarity">
    <text evidence="1">Belongs to the annexin family.</text>
</comment>
<dbReference type="AlphaFoldDB" id="A0A0L0D4Z0"/>
<feature type="region of interest" description="Disordered" evidence="6">
    <location>
        <begin position="725"/>
        <end position="785"/>
    </location>
</feature>
<dbReference type="SUPFAM" id="SSF47874">
    <property type="entry name" value="Annexin"/>
    <property type="match status" value="2"/>
</dbReference>
<dbReference type="InterPro" id="IPR018502">
    <property type="entry name" value="Annexin_repeat"/>
</dbReference>
<keyword evidence="2" id="KW-0677">Repeat</keyword>
<dbReference type="EMBL" id="GL349445">
    <property type="protein sequence ID" value="KNC47126.1"/>
    <property type="molecule type" value="Genomic_DNA"/>
</dbReference>
<dbReference type="GO" id="GO:0005509">
    <property type="term" value="F:calcium ion binding"/>
    <property type="evidence" value="ECO:0007669"/>
    <property type="project" value="InterPro"/>
</dbReference>
<dbReference type="GO" id="GO:0005544">
    <property type="term" value="F:calcium-dependent phospholipid binding"/>
    <property type="evidence" value="ECO:0007669"/>
    <property type="project" value="UniProtKB-KW"/>
</dbReference>
<dbReference type="GO" id="GO:0001786">
    <property type="term" value="F:phosphatidylserine binding"/>
    <property type="evidence" value="ECO:0007669"/>
    <property type="project" value="TreeGrafter"/>
</dbReference>
<evidence type="ECO:0000256" key="3">
    <source>
        <dbReference type="ARBA" id="ARBA00022837"/>
    </source>
</evidence>
<dbReference type="Proteomes" id="UP000054408">
    <property type="component" value="Unassembled WGS sequence"/>
</dbReference>
<dbReference type="RefSeq" id="XP_013759902.1">
    <property type="nucleotide sequence ID" value="XM_013904448.1"/>
</dbReference>
<dbReference type="STRING" id="461836.A0A0L0D4Z0"/>
<evidence type="ECO:0000313" key="8">
    <source>
        <dbReference type="Proteomes" id="UP000054408"/>
    </source>
</evidence>
<evidence type="ECO:0000256" key="2">
    <source>
        <dbReference type="ARBA" id="ARBA00022737"/>
    </source>
</evidence>
<dbReference type="Pfam" id="PF00191">
    <property type="entry name" value="Annexin"/>
    <property type="match status" value="6"/>
</dbReference>
<dbReference type="InterPro" id="IPR037104">
    <property type="entry name" value="Annexin_sf"/>
</dbReference>
<keyword evidence="3" id="KW-0106">Calcium</keyword>
<accession>A0A0L0D4Z0</accession>
<dbReference type="GeneID" id="25563146"/>
<dbReference type="eggNOG" id="KOG0819">
    <property type="taxonomic scope" value="Eukaryota"/>
</dbReference>
<dbReference type="Gene3D" id="1.10.220.10">
    <property type="entry name" value="Annexin"/>
    <property type="match status" value="8"/>
</dbReference>
<dbReference type="PROSITE" id="PS51897">
    <property type="entry name" value="ANNEXIN_2"/>
    <property type="match status" value="5"/>
</dbReference>
<dbReference type="PRINTS" id="PR00196">
    <property type="entry name" value="ANNEXIN"/>
</dbReference>
<evidence type="ECO:0000256" key="4">
    <source>
        <dbReference type="ARBA" id="ARBA00023216"/>
    </source>
</evidence>
<feature type="compositionally biased region" description="Acidic residues" evidence="6">
    <location>
        <begin position="744"/>
        <end position="755"/>
    </location>
</feature>
<evidence type="ECO:0000313" key="7">
    <source>
        <dbReference type="EMBL" id="KNC47126.1"/>
    </source>
</evidence>
<keyword evidence="5" id="KW-0111">Calcium/phospholipid-binding</keyword>
<keyword evidence="4" id="KW-0041">Annexin</keyword>
<evidence type="ECO:0000256" key="5">
    <source>
        <dbReference type="ARBA" id="ARBA00023302"/>
    </source>
</evidence>
<dbReference type="OrthoDB" id="37886at2759"/>
<dbReference type="FunFam" id="1.10.220.10:FF:000005">
    <property type="entry name" value="Annexin"/>
    <property type="match status" value="1"/>
</dbReference>
<name>A0A0L0D4Z0_THETB</name>
<organism evidence="7 8">
    <name type="scientific">Thecamonas trahens ATCC 50062</name>
    <dbReference type="NCBI Taxonomy" id="461836"/>
    <lineage>
        <taxon>Eukaryota</taxon>
        <taxon>Apusozoa</taxon>
        <taxon>Apusomonadida</taxon>
        <taxon>Apusomonadidae</taxon>
        <taxon>Thecamonas</taxon>
    </lineage>
</organism>
<reference evidence="7 8" key="1">
    <citation type="submission" date="2010-05" db="EMBL/GenBank/DDBJ databases">
        <title>The Genome Sequence of Thecamonas trahens ATCC 50062.</title>
        <authorList>
            <consortium name="The Broad Institute Genome Sequencing Platform"/>
            <person name="Russ C."/>
            <person name="Cuomo C."/>
            <person name="Shea T."/>
            <person name="Young S.K."/>
            <person name="Zeng Q."/>
            <person name="Koehrsen M."/>
            <person name="Haas B."/>
            <person name="Borodovsky M."/>
            <person name="Guigo R."/>
            <person name="Alvarado L."/>
            <person name="Berlin A."/>
            <person name="Bochicchio J."/>
            <person name="Borenstein D."/>
            <person name="Chapman S."/>
            <person name="Chen Z."/>
            <person name="Freedman E."/>
            <person name="Gellesch M."/>
            <person name="Goldberg J."/>
            <person name="Griggs A."/>
            <person name="Gujja S."/>
            <person name="Heilman E."/>
            <person name="Heiman D."/>
            <person name="Hepburn T."/>
            <person name="Howarth C."/>
            <person name="Jen D."/>
            <person name="Larson L."/>
            <person name="Mehta T."/>
            <person name="Park D."/>
            <person name="Pearson M."/>
            <person name="Roberts A."/>
            <person name="Saif S."/>
            <person name="Shenoy N."/>
            <person name="Sisk P."/>
            <person name="Stolte C."/>
            <person name="Sykes S."/>
            <person name="Thomson T."/>
            <person name="Walk T."/>
            <person name="White J."/>
            <person name="Yandava C."/>
            <person name="Burger G."/>
            <person name="Gray M.W."/>
            <person name="Holland P.W.H."/>
            <person name="King N."/>
            <person name="Lang F.B.F."/>
            <person name="Roger A.J."/>
            <person name="Ruiz-Trillo I."/>
            <person name="Lander E."/>
            <person name="Nusbaum C."/>
        </authorList>
    </citation>
    <scope>NUCLEOTIDE SEQUENCE [LARGE SCALE GENOMIC DNA]</scope>
    <source>
        <strain evidence="7 8">ATCC 50062</strain>
    </source>
</reference>
<dbReference type="InterPro" id="IPR001464">
    <property type="entry name" value="Annexin"/>
</dbReference>
<sequence length="785" mass="86872">MAASADDSDHNMSHTPEPGSYSDNDATGASSDPDGERSDSSDDDGPSSERASRTGHNTAAPSLADLEADDSDAALLAAIRMPEINDGEELRSGFYTVNPFLPEYSPEGDAQLMAQALGLVKGKKKNELLLVDLLTTREPDQVQAARAVFNASNKHPLAKMVKKKTRSSFKRLMCGLVLSPAEYDAQQIMSSVSGVGTKESVLIDILTTRSNAQIEAINQELLRTVSKDLVRVIKGATGGKFKKIVAKLAEGNREEFHDLNPDLVHSDALAIFDAIEKKSGCDEKALVGIFAVRPAHHLKAVVRHYRKVTQLVHRRGQSATHHFDMLLEKKTSGDFRRTIKALIAPEEYLAECVRNAVKGLGTDDSLLRRTMLGARLTPLRLHLAKHAYFRLFKRALVKDIEDDTRGNYRRAYRRIAATHTGNMLAVKLREAMHHSFRGIGASKAKITHVLTEAAVNARERADVADAYVLDYGRKLSKSLKSSLSKHHARFLITLSTRRAAVDAETVKKCKKAQLIDIFTTRRSVELKRLAEEFERMYTKPLEEFLTKKLSGKFRKVILNLLDAKRTVGLTISEAKADELAQQLYGAGEKKWGTNTDVFVNIMARHSPQDLTAVDLAYERLRQKRLTVAIKKEFSGDTRKLLMACVDPINYTCDRLMASMKGLGTDDRELVRLLAHRPKAEIEAIKAAFEVKFKKSLARWIKGDTSGYYRKALLSYIADISLAPVDKDADDDEDNEATGSGDGLGGEDDGDDDWEGNPDRPPPTFHDDYDDGASSSATPMRPPPAF</sequence>
<dbReference type="PANTHER" id="PTHR10502:SF102">
    <property type="entry name" value="ANNEXIN B11"/>
    <property type="match status" value="1"/>
</dbReference>
<dbReference type="GO" id="GO:0005886">
    <property type="term" value="C:plasma membrane"/>
    <property type="evidence" value="ECO:0007669"/>
    <property type="project" value="TreeGrafter"/>
</dbReference>
<dbReference type="FunFam" id="1.10.220.10:FF:000002">
    <property type="entry name" value="Annexin"/>
    <property type="match status" value="1"/>
</dbReference>